<gene>
    <name evidence="1" type="ORF">EUBDOL_01703</name>
</gene>
<name>A8RE65_9FIRM</name>
<accession>A8RE65</accession>
<proteinExistence type="predicted"/>
<dbReference type="EMBL" id="ABAW02000024">
    <property type="protein sequence ID" value="EDP10459.1"/>
    <property type="molecule type" value="Genomic_DNA"/>
</dbReference>
<dbReference type="AlphaFoldDB" id="A8RE65"/>
<dbReference type="Proteomes" id="UP000004090">
    <property type="component" value="Unassembled WGS sequence"/>
</dbReference>
<dbReference type="STRING" id="428127.EUBDOL_01703"/>
<protein>
    <submittedName>
        <fullName evidence="1">Uncharacterized protein</fullName>
    </submittedName>
</protein>
<evidence type="ECO:0000313" key="2">
    <source>
        <dbReference type="Proteomes" id="UP000004090"/>
    </source>
</evidence>
<sequence>MIRKKQVVFMELNQGNYIILWDKDYMIIKRKGLETERRP</sequence>
<dbReference type="HOGENOM" id="CLU_3309893_0_0_9"/>
<comment type="caution">
    <text evidence="1">The sequence shown here is derived from an EMBL/GenBank/DDBJ whole genome shotgun (WGS) entry which is preliminary data.</text>
</comment>
<organism evidence="1 2">
    <name type="scientific">Amedibacillus dolichus DSM 3991</name>
    <dbReference type="NCBI Taxonomy" id="428127"/>
    <lineage>
        <taxon>Bacteria</taxon>
        <taxon>Bacillati</taxon>
        <taxon>Bacillota</taxon>
        <taxon>Erysipelotrichia</taxon>
        <taxon>Erysipelotrichales</taxon>
        <taxon>Erysipelotrichaceae</taxon>
        <taxon>Amedibacillus</taxon>
    </lineage>
</organism>
<reference evidence="1 2" key="1">
    <citation type="submission" date="2007-09" db="EMBL/GenBank/DDBJ databases">
        <title>Draft genome sequence of Eubacterium dolichum (DSM 3991).</title>
        <authorList>
            <person name="Sudarsanam P."/>
            <person name="Ley R."/>
            <person name="Guruge J."/>
            <person name="Turnbaugh P.J."/>
            <person name="Mahowald M."/>
            <person name="Liep D."/>
            <person name="Gordon J."/>
        </authorList>
    </citation>
    <scope>NUCLEOTIDE SEQUENCE [LARGE SCALE GENOMIC DNA]</scope>
    <source>
        <strain evidence="1 2">DSM 3991</strain>
    </source>
</reference>
<reference evidence="1 2" key="2">
    <citation type="submission" date="2007-09" db="EMBL/GenBank/DDBJ databases">
        <authorList>
            <person name="Fulton L."/>
            <person name="Clifton S."/>
            <person name="Fulton B."/>
            <person name="Xu J."/>
            <person name="Minx P."/>
            <person name="Pepin K.H."/>
            <person name="Johnson M."/>
            <person name="Thiruvilangam P."/>
            <person name="Bhonagiri V."/>
            <person name="Nash W.E."/>
            <person name="Mardis E.R."/>
            <person name="Wilson R.K."/>
        </authorList>
    </citation>
    <scope>NUCLEOTIDE SEQUENCE [LARGE SCALE GENOMIC DNA]</scope>
    <source>
        <strain evidence="1 2">DSM 3991</strain>
    </source>
</reference>
<evidence type="ECO:0000313" key="1">
    <source>
        <dbReference type="EMBL" id="EDP10459.1"/>
    </source>
</evidence>